<keyword evidence="2" id="KW-0106">Calcium</keyword>
<comment type="caution">
    <text evidence="4">The sequence shown here is derived from an EMBL/GenBank/DDBJ whole genome shotgun (WGS) entry which is preliminary data.</text>
</comment>
<gene>
    <name evidence="4" type="ORF">GSLYS_00022038001</name>
</gene>
<reference evidence="4 5" key="1">
    <citation type="submission" date="2024-04" db="EMBL/GenBank/DDBJ databases">
        <authorList>
            <consortium name="Genoscope - CEA"/>
            <person name="William W."/>
        </authorList>
    </citation>
    <scope>NUCLEOTIDE SEQUENCE [LARGE SCALE GENOMIC DNA]</scope>
</reference>
<organism evidence="4 5">
    <name type="scientific">Lymnaea stagnalis</name>
    <name type="common">Great pond snail</name>
    <name type="synonym">Helix stagnalis</name>
    <dbReference type="NCBI Taxonomy" id="6523"/>
    <lineage>
        <taxon>Eukaryota</taxon>
        <taxon>Metazoa</taxon>
        <taxon>Spiralia</taxon>
        <taxon>Lophotrochozoa</taxon>
        <taxon>Mollusca</taxon>
        <taxon>Gastropoda</taxon>
        <taxon>Heterobranchia</taxon>
        <taxon>Euthyneura</taxon>
        <taxon>Panpulmonata</taxon>
        <taxon>Hygrophila</taxon>
        <taxon>Lymnaeoidea</taxon>
        <taxon>Lymnaeidae</taxon>
        <taxon>Lymnaea</taxon>
    </lineage>
</organism>
<keyword evidence="3" id="KW-0325">Glycoprotein</keyword>
<keyword evidence="5" id="KW-1185">Reference proteome</keyword>
<dbReference type="GO" id="GO:0008484">
    <property type="term" value="F:sulfuric ester hydrolase activity"/>
    <property type="evidence" value="ECO:0007669"/>
    <property type="project" value="InterPro"/>
</dbReference>
<dbReference type="SUPFAM" id="SSF53649">
    <property type="entry name" value="Alkaline phosphatase-like"/>
    <property type="match status" value="1"/>
</dbReference>
<dbReference type="PANTHER" id="PTHR10342">
    <property type="entry name" value="ARYLSULFATASE"/>
    <property type="match status" value="1"/>
</dbReference>
<dbReference type="Gene3D" id="3.30.1120.10">
    <property type="match status" value="1"/>
</dbReference>
<dbReference type="InterPro" id="IPR047115">
    <property type="entry name" value="ARSB"/>
</dbReference>
<evidence type="ECO:0000256" key="3">
    <source>
        <dbReference type="ARBA" id="ARBA00023180"/>
    </source>
</evidence>
<dbReference type="PANTHER" id="PTHR10342:SF274">
    <property type="entry name" value="ARYLSULFATASE B"/>
    <property type="match status" value="1"/>
</dbReference>
<evidence type="ECO:0008006" key="6">
    <source>
        <dbReference type="Google" id="ProtNLM"/>
    </source>
</evidence>
<dbReference type="AlphaFoldDB" id="A0AAV2IRD3"/>
<keyword evidence="1" id="KW-0479">Metal-binding</keyword>
<dbReference type="Proteomes" id="UP001497497">
    <property type="component" value="Unassembled WGS sequence"/>
</dbReference>
<dbReference type="GO" id="GO:0046872">
    <property type="term" value="F:metal ion binding"/>
    <property type="evidence" value="ECO:0007669"/>
    <property type="project" value="UniProtKB-KW"/>
</dbReference>
<evidence type="ECO:0000256" key="1">
    <source>
        <dbReference type="ARBA" id="ARBA00022723"/>
    </source>
</evidence>
<evidence type="ECO:0000313" key="5">
    <source>
        <dbReference type="Proteomes" id="UP001497497"/>
    </source>
</evidence>
<sequence length="140" mass="16432">MSQWPMISRGRRSTRREFVYHIWPSGDGAIRVGDFKLIVGKPGIHNDWYRAPGEAPVKKRTFRGGNYDQTRLPKDLVFLYNLTDDPTERNNLANEQPEILQVMLEHYQRHKATKVTPFPQTRYSRADPVHYNGFWSPGWC</sequence>
<dbReference type="EMBL" id="CAXITT010001599">
    <property type="protein sequence ID" value="CAL1548721.1"/>
    <property type="molecule type" value="Genomic_DNA"/>
</dbReference>
<protein>
    <recommendedName>
        <fullName evidence="6">Arylsulfatase</fullName>
    </recommendedName>
</protein>
<evidence type="ECO:0000313" key="4">
    <source>
        <dbReference type="EMBL" id="CAL1548721.1"/>
    </source>
</evidence>
<accession>A0AAV2IRD3</accession>
<evidence type="ECO:0000256" key="2">
    <source>
        <dbReference type="ARBA" id="ARBA00022837"/>
    </source>
</evidence>
<name>A0AAV2IRD3_LYMST</name>
<dbReference type="InterPro" id="IPR017850">
    <property type="entry name" value="Alkaline_phosphatase_core_sf"/>
</dbReference>
<proteinExistence type="predicted"/>